<dbReference type="AlphaFoldDB" id="A0A852ZPM4"/>
<sequence length="307" mass="32970">MNVPEASRTRSRPESWTEIGPGCFTRRYPSFDVTVGVVVGADGLLVVDTRGGPREADELRADLARLSDLPVRWVVDTHWHFDHTFGNQRFADAAIYGHETVPGALAERGEEARAALARRSPEWEQDMAELVLTPPNRTFASVSVVDLGDRVVELVHPGRGHTDGDVSVRLPDADIVFAGDLVEESGPPAYGDDSFPLEWPSTLEVFTGLLTPASVVVPGHGAVVDQAFVTAQFGDVTAVAETIRRLAQEGVPEAEALAAAEWPYPAERLAEAVHRGYRHLRESGVPTAGPAGPGPGPGRRSLPLLGQ</sequence>
<dbReference type="Proteomes" id="UP000579605">
    <property type="component" value="Unassembled WGS sequence"/>
</dbReference>
<evidence type="ECO:0000259" key="2">
    <source>
        <dbReference type="SMART" id="SM00849"/>
    </source>
</evidence>
<protein>
    <submittedName>
        <fullName evidence="3">Glyoxylase-like metal-dependent hydrolase (Beta-lactamase superfamily II)</fullName>
    </submittedName>
</protein>
<dbReference type="Pfam" id="PF00753">
    <property type="entry name" value="Lactamase_B"/>
    <property type="match status" value="1"/>
</dbReference>
<evidence type="ECO:0000313" key="4">
    <source>
        <dbReference type="Proteomes" id="UP000579605"/>
    </source>
</evidence>
<dbReference type="InterPro" id="IPR036866">
    <property type="entry name" value="RibonucZ/Hydroxyglut_hydro"/>
</dbReference>
<dbReference type="SUPFAM" id="SSF56281">
    <property type="entry name" value="Metallo-hydrolase/oxidoreductase"/>
    <property type="match status" value="1"/>
</dbReference>
<dbReference type="InterPro" id="IPR050855">
    <property type="entry name" value="NDM-1-like"/>
</dbReference>
<dbReference type="GO" id="GO:0016787">
    <property type="term" value="F:hydrolase activity"/>
    <property type="evidence" value="ECO:0007669"/>
    <property type="project" value="UniProtKB-KW"/>
</dbReference>
<keyword evidence="3" id="KW-0378">Hydrolase</keyword>
<dbReference type="CDD" id="cd16282">
    <property type="entry name" value="metallo-hydrolase-like_MBL-fold"/>
    <property type="match status" value="1"/>
</dbReference>
<feature type="domain" description="Metallo-beta-lactamase" evidence="2">
    <location>
        <begin position="32"/>
        <end position="220"/>
    </location>
</feature>
<feature type="region of interest" description="Disordered" evidence="1">
    <location>
        <begin position="282"/>
        <end position="307"/>
    </location>
</feature>
<evidence type="ECO:0000313" key="3">
    <source>
        <dbReference type="EMBL" id="NYH90990.1"/>
    </source>
</evidence>
<name>A0A852ZPM4_9ACTN</name>
<dbReference type="EMBL" id="JACBZH010000001">
    <property type="protein sequence ID" value="NYH90990.1"/>
    <property type="molecule type" value="Genomic_DNA"/>
</dbReference>
<dbReference type="RefSeq" id="WP_179788652.1">
    <property type="nucleotide sequence ID" value="NZ_BAAARR010000020.1"/>
</dbReference>
<dbReference type="PANTHER" id="PTHR42951:SF4">
    <property type="entry name" value="ACYL-COENZYME A THIOESTERASE MBLAC2"/>
    <property type="match status" value="1"/>
</dbReference>
<reference evidence="3 4" key="1">
    <citation type="submission" date="2020-07" db="EMBL/GenBank/DDBJ databases">
        <title>Sequencing the genomes of 1000 actinobacteria strains.</title>
        <authorList>
            <person name="Klenk H.-P."/>
        </authorList>
    </citation>
    <scope>NUCLEOTIDE SEQUENCE [LARGE SCALE GENOMIC DNA]</scope>
    <source>
        <strain evidence="3 4">DSM 18448</strain>
    </source>
</reference>
<dbReference type="PANTHER" id="PTHR42951">
    <property type="entry name" value="METALLO-BETA-LACTAMASE DOMAIN-CONTAINING"/>
    <property type="match status" value="1"/>
</dbReference>
<dbReference type="InterPro" id="IPR001279">
    <property type="entry name" value="Metallo-B-lactamas"/>
</dbReference>
<organism evidence="3 4">
    <name type="scientific">Actinopolymorpha rutila</name>
    <dbReference type="NCBI Taxonomy" id="446787"/>
    <lineage>
        <taxon>Bacteria</taxon>
        <taxon>Bacillati</taxon>
        <taxon>Actinomycetota</taxon>
        <taxon>Actinomycetes</taxon>
        <taxon>Propionibacteriales</taxon>
        <taxon>Actinopolymorphaceae</taxon>
        <taxon>Actinopolymorpha</taxon>
    </lineage>
</organism>
<gene>
    <name evidence="3" type="ORF">F4554_003628</name>
</gene>
<dbReference type="Gene3D" id="3.60.15.10">
    <property type="entry name" value="Ribonuclease Z/Hydroxyacylglutathione hydrolase-like"/>
    <property type="match status" value="1"/>
</dbReference>
<accession>A0A852ZPM4</accession>
<feature type="compositionally biased region" description="Low complexity" evidence="1">
    <location>
        <begin position="298"/>
        <end position="307"/>
    </location>
</feature>
<keyword evidence="4" id="KW-1185">Reference proteome</keyword>
<proteinExistence type="predicted"/>
<comment type="caution">
    <text evidence="3">The sequence shown here is derived from an EMBL/GenBank/DDBJ whole genome shotgun (WGS) entry which is preliminary data.</text>
</comment>
<dbReference type="SMART" id="SM00849">
    <property type="entry name" value="Lactamase_B"/>
    <property type="match status" value="1"/>
</dbReference>
<evidence type="ECO:0000256" key="1">
    <source>
        <dbReference type="SAM" id="MobiDB-lite"/>
    </source>
</evidence>